<dbReference type="EMBL" id="BK016101">
    <property type="protein sequence ID" value="DAF94957.1"/>
    <property type="molecule type" value="Genomic_DNA"/>
</dbReference>
<proteinExistence type="predicted"/>
<reference evidence="3" key="1">
    <citation type="journal article" date="2021" name="Proc. Natl. Acad. Sci. U.S.A.">
        <title>A Catalog of Tens of Thousands of Viruses from Human Metagenomes Reveals Hidden Associations with Chronic Diseases.</title>
        <authorList>
            <person name="Tisza M.J."/>
            <person name="Buck C.B."/>
        </authorList>
    </citation>
    <scope>NUCLEOTIDE SEQUENCE</scope>
    <source>
        <strain evidence="3">Ct4fI15</strain>
    </source>
</reference>
<dbReference type="InterPro" id="IPR010982">
    <property type="entry name" value="Lambda_DNA-bd_dom_sf"/>
</dbReference>
<dbReference type="GO" id="GO:0003677">
    <property type="term" value="F:DNA binding"/>
    <property type="evidence" value="ECO:0007669"/>
    <property type="project" value="UniProtKB-KW"/>
</dbReference>
<keyword evidence="1" id="KW-0238">DNA-binding</keyword>
<dbReference type="SMART" id="SM00530">
    <property type="entry name" value="HTH_XRE"/>
    <property type="match status" value="1"/>
</dbReference>
<dbReference type="CDD" id="cd00093">
    <property type="entry name" value="HTH_XRE"/>
    <property type="match status" value="1"/>
</dbReference>
<sequence length="73" mass="8919">MKYNEILRKERKKRNIKVKDLAEVLNVKEDTYYKYEQGKNEPDLDTMIKLADYYNVSMDYISGRYEDKRNKDT</sequence>
<evidence type="ECO:0000313" key="3">
    <source>
        <dbReference type="EMBL" id="DAF94957.1"/>
    </source>
</evidence>
<evidence type="ECO:0000259" key="2">
    <source>
        <dbReference type="PROSITE" id="PS50943"/>
    </source>
</evidence>
<feature type="domain" description="HTH cro/C1-type" evidence="2">
    <location>
        <begin position="7"/>
        <end position="61"/>
    </location>
</feature>
<dbReference type="SUPFAM" id="SSF47413">
    <property type="entry name" value="lambda repressor-like DNA-binding domains"/>
    <property type="match status" value="1"/>
</dbReference>
<accession>A0A8S5UKD7</accession>
<dbReference type="PROSITE" id="PS50943">
    <property type="entry name" value="HTH_CROC1"/>
    <property type="match status" value="1"/>
</dbReference>
<protein>
    <submittedName>
        <fullName evidence="3">Helix-turn-helix domain protein</fullName>
    </submittedName>
</protein>
<dbReference type="InterPro" id="IPR001387">
    <property type="entry name" value="Cro/C1-type_HTH"/>
</dbReference>
<dbReference type="PANTHER" id="PTHR46558">
    <property type="entry name" value="TRACRIPTIONAL REGULATORY PROTEIN-RELATED-RELATED"/>
    <property type="match status" value="1"/>
</dbReference>
<name>A0A8S5UKD7_9VIRU</name>
<evidence type="ECO:0000256" key="1">
    <source>
        <dbReference type="ARBA" id="ARBA00023125"/>
    </source>
</evidence>
<dbReference type="Pfam" id="PF01381">
    <property type="entry name" value="HTH_3"/>
    <property type="match status" value="1"/>
</dbReference>
<dbReference type="PANTHER" id="PTHR46558:SF11">
    <property type="entry name" value="HTH-TYPE TRANSCRIPTIONAL REGULATOR XRE"/>
    <property type="match status" value="1"/>
</dbReference>
<dbReference type="Gene3D" id="1.10.260.40">
    <property type="entry name" value="lambda repressor-like DNA-binding domains"/>
    <property type="match status" value="1"/>
</dbReference>
<organism evidence="3">
    <name type="scientific">Inoviridae sp. ct4fI15</name>
    <dbReference type="NCBI Taxonomy" id="2825776"/>
    <lineage>
        <taxon>Viruses</taxon>
        <taxon>Monodnaviria</taxon>
        <taxon>Loebvirae</taxon>
        <taxon>Hofneiviricota</taxon>
        <taxon>Faserviricetes</taxon>
        <taxon>Tubulavirales</taxon>
        <taxon>Inoviridae</taxon>
    </lineage>
</organism>